<evidence type="ECO:0000259" key="1">
    <source>
        <dbReference type="Pfam" id="PF12697"/>
    </source>
</evidence>
<keyword evidence="2" id="KW-0378">Hydrolase</keyword>
<accession>A0A561UKF0</accession>
<dbReference type="GO" id="GO:0016020">
    <property type="term" value="C:membrane"/>
    <property type="evidence" value="ECO:0007669"/>
    <property type="project" value="TreeGrafter"/>
</dbReference>
<protein>
    <submittedName>
        <fullName evidence="2">Alpha/beta hydrolase family protein</fullName>
    </submittedName>
</protein>
<organism evidence="2 3">
    <name type="scientific">Kitasatospora viridis</name>
    <dbReference type="NCBI Taxonomy" id="281105"/>
    <lineage>
        <taxon>Bacteria</taxon>
        <taxon>Bacillati</taxon>
        <taxon>Actinomycetota</taxon>
        <taxon>Actinomycetes</taxon>
        <taxon>Kitasatosporales</taxon>
        <taxon>Streptomycetaceae</taxon>
        <taxon>Kitasatospora</taxon>
    </lineage>
</organism>
<reference evidence="2 3" key="1">
    <citation type="submission" date="2019-06" db="EMBL/GenBank/DDBJ databases">
        <title>Sequencing the genomes of 1000 actinobacteria strains.</title>
        <authorList>
            <person name="Klenk H.-P."/>
        </authorList>
    </citation>
    <scope>NUCLEOTIDE SEQUENCE [LARGE SCALE GENOMIC DNA]</scope>
    <source>
        <strain evidence="2 3">DSM 44826</strain>
    </source>
</reference>
<dbReference type="InterPro" id="IPR000073">
    <property type="entry name" value="AB_hydrolase_1"/>
</dbReference>
<sequence length="294" mass="30576">MPVEELTVPVSGGRLAALRWPAADPAAPTVVASHGMLANAEAWALVAEALAGRVALVAPDLRGRARSAALPGPFGLARHAADVLELTRGLTDGPVVLAGHSMGAWVTALAAADAPELVRAVVLVDGGVSLPPPAGVPRNQVLATVLGPSLARLALTFPSLDAYRDYWAAHPVWPSIEPAVRERYIARDLVGSGERLRSSCTPEAAQTDGLQVLLDADAAAAVRRLRCPAELIWAERGLLDQPTGFYDEQRLAEADLAATTLTTSRLPDSNHYSVLMGRAGAALVAERILAAAAG</sequence>
<evidence type="ECO:0000313" key="2">
    <source>
        <dbReference type="EMBL" id="TWF99842.1"/>
    </source>
</evidence>
<dbReference type="PANTHER" id="PTHR43798:SF33">
    <property type="entry name" value="HYDROLASE, PUTATIVE (AFU_ORTHOLOGUE AFUA_2G14860)-RELATED"/>
    <property type="match status" value="1"/>
</dbReference>
<keyword evidence="3" id="KW-1185">Reference proteome</keyword>
<dbReference type="PANTHER" id="PTHR43798">
    <property type="entry name" value="MONOACYLGLYCEROL LIPASE"/>
    <property type="match status" value="1"/>
</dbReference>
<dbReference type="Proteomes" id="UP000317940">
    <property type="component" value="Unassembled WGS sequence"/>
</dbReference>
<feature type="domain" description="AB hydrolase-1" evidence="1">
    <location>
        <begin position="30"/>
        <end position="285"/>
    </location>
</feature>
<dbReference type="InterPro" id="IPR029058">
    <property type="entry name" value="AB_hydrolase_fold"/>
</dbReference>
<dbReference type="OrthoDB" id="63962at2"/>
<evidence type="ECO:0000313" key="3">
    <source>
        <dbReference type="Proteomes" id="UP000317940"/>
    </source>
</evidence>
<dbReference type="InterPro" id="IPR050266">
    <property type="entry name" value="AB_hydrolase_sf"/>
</dbReference>
<name>A0A561UKF0_9ACTN</name>
<proteinExistence type="predicted"/>
<dbReference type="Pfam" id="PF12697">
    <property type="entry name" value="Abhydrolase_6"/>
    <property type="match status" value="1"/>
</dbReference>
<dbReference type="Gene3D" id="3.40.50.1820">
    <property type="entry name" value="alpha/beta hydrolase"/>
    <property type="match status" value="1"/>
</dbReference>
<dbReference type="RefSeq" id="WP_145906033.1">
    <property type="nucleotide sequence ID" value="NZ_BAAAMZ010000021.1"/>
</dbReference>
<dbReference type="SUPFAM" id="SSF53474">
    <property type="entry name" value="alpha/beta-Hydrolases"/>
    <property type="match status" value="1"/>
</dbReference>
<dbReference type="GO" id="GO:0016787">
    <property type="term" value="F:hydrolase activity"/>
    <property type="evidence" value="ECO:0007669"/>
    <property type="project" value="UniProtKB-KW"/>
</dbReference>
<dbReference type="AlphaFoldDB" id="A0A561UKF0"/>
<comment type="caution">
    <text evidence="2">The sequence shown here is derived from an EMBL/GenBank/DDBJ whole genome shotgun (WGS) entry which is preliminary data.</text>
</comment>
<dbReference type="EMBL" id="VIWT01000001">
    <property type="protein sequence ID" value="TWF99842.1"/>
    <property type="molecule type" value="Genomic_DNA"/>
</dbReference>
<gene>
    <name evidence="2" type="ORF">FHX73_113698</name>
</gene>